<dbReference type="InterPro" id="IPR036259">
    <property type="entry name" value="MFS_trans_sf"/>
</dbReference>
<dbReference type="RefSeq" id="XP_033682663.1">
    <property type="nucleotide sequence ID" value="XM_033833547.1"/>
</dbReference>
<dbReference type="SUPFAM" id="SSF103473">
    <property type="entry name" value="MFS general substrate transporter"/>
    <property type="match status" value="1"/>
</dbReference>
<keyword evidence="3" id="KW-1185">Reference proteome</keyword>
<accession>A0A6A6IBM7</accession>
<proteinExistence type="predicted"/>
<protein>
    <recommendedName>
        <fullName evidence="4">Major facilitator superfamily (MFS) profile domain-containing protein</fullName>
    </recommendedName>
</protein>
<feature type="transmembrane region" description="Helical" evidence="1">
    <location>
        <begin position="48"/>
        <end position="68"/>
    </location>
</feature>
<keyword evidence="1" id="KW-0472">Membrane</keyword>
<gene>
    <name evidence="2" type="ORF">BU26DRAFT_566610</name>
</gene>
<sequence length="81" mass="8828">MVKAPVSDRDPLHDRGTFAGLCNLTGAVRPVPDVALGAAFAKGPTWRLIFYANLPFCVLAGFMLKFCLRLSRPSKSVDLSY</sequence>
<keyword evidence="1" id="KW-1133">Transmembrane helix</keyword>
<dbReference type="GeneID" id="54586877"/>
<evidence type="ECO:0000313" key="3">
    <source>
        <dbReference type="Proteomes" id="UP000800094"/>
    </source>
</evidence>
<dbReference type="EMBL" id="ML987197">
    <property type="protein sequence ID" value="KAF2247659.1"/>
    <property type="molecule type" value="Genomic_DNA"/>
</dbReference>
<keyword evidence="1" id="KW-0812">Transmembrane</keyword>
<reference evidence="2" key="1">
    <citation type="journal article" date="2020" name="Stud. Mycol.">
        <title>101 Dothideomycetes genomes: a test case for predicting lifestyles and emergence of pathogens.</title>
        <authorList>
            <person name="Haridas S."/>
            <person name="Albert R."/>
            <person name="Binder M."/>
            <person name="Bloem J."/>
            <person name="Labutti K."/>
            <person name="Salamov A."/>
            <person name="Andreopoulos B."/>
            <person name="Baker S."/>
            <person name="Barry K."/>
            <person name="Bills G."/>
            <person name="Bluhm B."/>
            <person name="Cannon C."/>
            <person name="Castanera R."/>
            <person name="Culley D."/>
            <person name="Daum C."/>
            <person name="Ezra D."/>
            <person name="Gonzalez J."/>
            <person name="Henrissat B."/>
            <person name="Kuo A."/>
            <person name="Liang C."/>
            <person name="Lipzen A."/>
            <person name="Lutzoni F."/>
            <person name="Magnuson J."/>
            <person name="Mondo S."/>
            <person name="Nolan M."/>
            <person name="Ohm R."/>
            <person name="Pangilinan J."/>
            <person name="Park H.-J."/>
            <person name="Ramirez L."/>
            <person name="Alfaro M."/>
            <person name="Sun H."/>
            <person name="Tritt A."/>
            <person name="Yoshinaga Y."/>
            <person name="Zwiers L.-H."/>
            <person name="Turgeon B."/>
            <person name="Goodwin S."/>
            <person name="Spatafora J."/>
            <person name="Crous P."/>
            <person name="Grigoriev I."/>
        </authorList>
    </citation>
    <scope>NUCLEOTIDE SEQUENCE</scope>
    <source>
        <strain evidence="2">CBS 122368</strain>
    </source>
</reference>
<dbReference type="AlphaFoldDB" id="A0A6A6IBM7"/>
<organism evidence="2 3">
    <name type="scientific">Trematosphaeria pertusa</name>
    <dbReference type="NCBI Taxonomy" id="390896"/>
    <lineage>
        <taxon>Eukaryota</taxon>
        <taxon>Fungi</taxon>
        <taxon>Dikarya</taxon>
        <taxon>Ascomycota</taxon>
        <taxon>Pezizomycotina</taxon>
        <taxon>Dothideomycetes</taxon>
        <taxon>Pleosporomycetidae</taxon>
        <taxon>Pleosporales</taxon>
        <taxon>Massarineae</taxon>
        <taxon>Trematosphaeriaceae</taxon>
        <taxon>Trematosphaeria</taxon>
    </lineage>
</organism>
<evidence type="ECO:0008006" key="4">
    <source>
        <dbReference type="Google" id="ProtNLM"/>
    </source>
</evidence>
<dbReference type="Gene3D" id="1.20.1720.10">
    <property type="entry name" value="Multidrug resistance protein D"/>
    <property type="match status" value="1"/>
</dbReference>
<name>A0A6A6IBM7_9PLEO</name>
<evidence type="ECO:0000256" key="1">
    <source>
        <dbReference type="SAM" id="Phobius"/>
    </source>
</evidence>
<dbReference type="Proteomes" id="UP000800094">
    <property type="component" value="Unassembled WGS sequence"/>
</dbReference>
<evidence type="ECO:0000313" key="2">
    <source>
        <dbReference type="EMBL" id="KAF2247659.1"/>
    </source>
</evidence>